<protein>
    <recommendedName>
        <fullName evidence="4">Hedgehog/Intein (Hint) domain-containing protein</fullName>
    </recommendedName>
</protein>
<evidence type="ECO:0000256" key="1">
    <source>
        <dbReference type="SAM" id="MobiDB-lite"/>
    </source>
</evidence>
<organism evidence="2 3">
    <name type="scientific">Ceraceosorus bombacis</name>
    <dbReference type="NCBI Taxonomy" id="401625"/>
    <lineage>
        <taxon>Eukaryota</taxon>
        <taxon>Fungi</taxon>
        <taxon>Dikarya</taxon>
        <taxon>Basidiomycota</taxon>
        <taxon>Ustilaginomycotina</taxon>
        <taxon>Exobasidiomycetes</taxon>
        <taxon>Ceraceosorales</taxon>
        <taxon>Ceraceosoraceae</taxon>
        <taxon>Ceraceosorus</taxon>
    </lineage>
</organism>
<feature type="region of interest" description="Disordered" evidence="1">
    <location>
        <begin position="83"/>
        <end position="153"/>
    </location>
</feature>
<sequence>MFVFNGQRELVEARNIRPGDTLLSADGESQLVTSARVVPAHEMIAFHLSLDGEPFHVEMPAKDMLLVGSMPGTRVPVEEAFAAAKRAHHEQQITSGSHTQDDGQHTTASDIGTRSNEQHAAGERRKEHEPGRSGNVIIPRVAPPSHTSGSLAQQLDDDSLGFIESDKSMYLQAIVVRNVLPTLAELGWDALHFGDTSA</sequence>
<accession>A0A0N7L8U9</accession>
<dbReference type="EMBL" id="CCYA01000103">
    <property type="protein sequence ID" value="CEH11994.1"/>
    <property type="molecule type" value="Genomic_DNA"/>
</dbReference>
<name>A0A0N7L8U9_9BASI</name>
<evidence type="ECO:0000313" key="3">
    <source>
        <dbReference type="Proteomes" id="UP000054845"/>
    </source>
</evidence>
<dbReference type="Proteomes" id="UP000054845">
    <property type="component" value="Unassembled WGS sequence"/>
</dbReference>
<feature type="compositionally biased region" description="Polar residues" evidence="1">
    <location>
        <begin position="105"/>
        <end position="115"/>
    </location>
</feature>
<proteinExistence type="predicted"/>
<feature type="compositionally biased region" description="Basic and acidic residues" evidence="1">
    <location>
        <begin position="116"/>
        <end position="131"/>
    </location>
</feature>
<evidence type="ECO:0008006" key="4">
    <source>
        <dbReference type="Google" id="ProtNLM"/>
    </source>
</evidence>
<dbReference type="AlphaFoldDB" id="A0A0N7L8U9"/>
<reference evidence="2 3" key="1">
    <citation type="submission" date="2014-09" db="EMBL/GenBank/DDBJ databases">
        <authorList>
            <person name="Magalhaes I.L.F."/>
            <person name="Oliveira U."/>
            <person name="Santos F.R."/>
            <person name="Vidigal T.H.D.A."/>
            <person name="Brescovit A.D."/>
            <person name="Santos A.J."/>
        </authorList>
    </citation>
    <scope>NUCLEOTIDE SEQUENCE [LARGE SCALE GENOMIC DNA]</scope>
</reference>
<evidence type="ECO:0000313" key="2">
    <source>
        <dbReference type="EMBL" id="CEH11994.1"/>
    </source>
</evidence>
<keyword evidence="3" id="KW-1185">Reference proteome</keyword>